<dbReference type="AlphaFoldDB" id="A0A370HAJ8"/>
<feature type="signal peptide" evidence="3">
    <location>
        <begin position="1"/>
        <end position="29"/>
    </location>
</feature>
<dbReference type="InterPro" id="IPR058644">
    <property type="entry name" value="Mtb12-like_C"/>
</dbReference>
<sequence>MFTQGMFTRNAAAKVLAACALTTLLSATACGGSDEKSGPTDPTGAPTVTEAVTQSYERFFDGATGAEEKMALLENGRAFADIMKAQADSPMAKATTATVSGVASTGTDHAEVNYTILMGGKPALANQQGAAIYQDGGWKVTAATFCALLTLQGNPPPVCAAAATTPAAPPTN</sequence>
<evidence type="ECO:0000256" key="1">
    <source>
        <dbReference type="ARBA" id="ARBA00022729"/>
    </source>
</evidence>
<gene>
    <name evidence="5" type="ORF">DFR68_103462</name>
</gene>
<evidence type="ECO:0000256" key="2">
    <source>
        <dbReference type="ARBA" id="ARBA00093774"/>
    </source>
</evidence>
<feature type="domain" description="Low molecular weight antigen MTB12-like C-terminal" evidence="4">
    <location>
        <begin position="45"/>
        <end position="155"/>
    </location>
</feature>
<feature type="chain" id="PRO_5016621606" description="Low molecular weight antigen MTB12-like C-terminal domain-containing protein" evidence="3">
    <location>
        <begin position="30"/>
        <end position="172"/>
    </location>
</feature>
<dbReference type="RefSeq" id="WP_084519063.1">
    <property type="nucleotide sequence ID" value="NZ_QQAZ01000003.1"/>
</dbReference>
<dbReference type="STRING" id="1210089.GCA_001613165_00372"/>
<comment type="caution">
    <text evidence="5">The sequence shown here is derived from an EMBL/GenBank/DDBJ whole genome shotgun (WGS) entry which is preliminary data.</text>
</comment>
<dbReference type="OrthoDB" id="4548368at2"/>
<evidence type="ECO:0000313" key="6">
    <source>
        <dbReference type="Proteomes" id="UP000255355"/>
    </source>
</evidence>
<keyword evidence="1 3" id="KW-0732">Signal</keyword>
<protein>
    <recommendedName>
        <fullName evidence="4">Low molecular weight antigen MTB12-like C-terminal domain-containing protein</fullName>
    </recommendedName>
</protein>
<name>A0A370HAJ8_9NOCA</name>
<accession>A0A370HAJ8</accession>
<keyword evidence="6" id="KW-1185">Reference proteome</keyword>
<comment type="similarity">
    <text evidence="2">Belongs to the MTB12 family.</text>
</comment>
<dbReference type="Proteomes" id="UP000255355">
    <property type="component" value="Unassembled WGS sequence"/>
</dbReference>
<dbReference type="EMBL" id="QQAZ01000003">
    <property type="protein sequence ID" value="RDI53074.1"/>
    <property type="molecule type" value="Genomic_DNA"/>
</dbReference>
<organism evidence="5 6">
    <name type="scientific">Nocardia mexicana</name>
    <dbReference type="NCBI Taxonomy" id="279262"/>
    <lineage>
        <taxon>Bacteria</taxon>
        <taxon>Bacillati</taxon>
        <taxon>Actinomycetota</taxon>
        <taxon>Actinomycetes</taxon>
        <taxon>Mycobacteriales</taxon>
        <taxon>Nocardiaceae</taxon>
        <taxon>Nocardia</taxon>
    </lineage>
</organism>
<evidence type="ECO:0000259" key="4">
    <source>
        <dbReference type="Pfam" id="PF26580"/>
    </source>
</evidence>
<dbReference type="Pfam" id="PF26580">
    <property type="entry name" value="Mtb12_C"/>
    <property type="match status" value="1"/>
</dbReference>
<proteinExistence type="inferred from homology"/>
<reference evidence="5 6" key="1">
    <citation type="submission" date="2018-07" db="EMBL/GenBank/DDBJ databases">
        <title>Genomic Encyclopedia of Type Strains, Phase IV (KMG-IV): sequencing the most valuable type-strain genomes for metagenomic binning, comparative biology and taxonomic classification.</title>
        <authorList>
            <person name="Goeker M."/>
        </authorList>
    </citation>
    <scope>NUCLEOTIDE SEQUENCE [LARGE SCALE GENOMIC DNA]</scope>
    <source>
        <strain evidence="5 6">DSM 44952</strain>
    </source>
</reference>
<evidence type="ECO:0000256" key="3">
    <source>
        <dbReference type="SAM" id="SignalP"/>
    </source>
</evidence>
<evidence type="ECO:0000313" key="5">
    <source>
        <dbReference type="EMBL" id="RDI53074.1"/>
    </source>
</evidence>